<protein>
    <submittedName>
        <fullName evidence="9">Acyltransferase</fullName>
    </submittedName>
</protein>
<evidence type="ECO:0000256" key="4">
    <source>
        <dbReference type="ARBA" id="ARBA00022692"/>
    </source>
</evidence>
<keyword evidence="9" id="KW-0012">Acyltransferase</keyword>
<dbReference type="AlphaFoldDB" id="A0A6L5GVA1"/>
<evidence type="ECO:0000256" key="7">
    <source>
        <dbReference type="SAM" id="Phobius"/>
    </source>
</evidence>
<keyword evidence="6 7" id="KW-0472">Membrane</keyword>
<organism evidence="9 10">
    <name type="scientific">Candidatus Pseudoramibacter fermentans</name>
    <dbReference type="NCBI Taxonomy" id="2594427"/>
    <lineage>
        <taxon>Bacteria</taxon>
        <taxon>Bacillati</taxon>
        <taxon>Bacillota</taxon>
        <taxon>Clostridia</taxon>
        <taxon>Eubacteriales</taxon>
        <taxon>Eubacteriaceae</taxon>
        <taxon>Pseudoramibacter</taxon>
    </lineage>
</organism>
<dbReference type="PANTHER" id="PTHR40074">
    <property type="entry name" value="O-ACETYLTRANSFERASE WECH"/>
    <property type="match status" value="1"/>
</dbReference>
<comment type="similarity">
    <text evidence="2">Belongs to the acyltransferase 3 family.</text>
</comment>
<feature type="transmembrane region" description="Helical" evidence="7">
    <location>
        <begin position="189"/>
        <end position="207"/>
    </location>
</feature>
<dbReference type="GO" id="GO:0005886">
    <property type="term" value="C:plasma membrane"/>
    <property type="evidence" value="ECO:0007669"/>
    <property type="project" value="UniProtKB-SubCell"/>
</dbReference>
<comment type="caution">
    <text evidence="9">The sequence shown here is derived from an EMBL/GenBank/DDBJ whole genome shotgun (WGS) entry which is preliminary data.</text>
</comment>
<evidence type="ECO:0000256" key="3">
    <source>
        <dbReference type="ARBA" id="ARBA00022475"/>
    </source>
</evidence>
<evidence type="ECO:0000259" key="8">
    <source>
        <dbReference type="Pfam" id="PF01757"/>
    </source>
</evidence>
<sequence length="451" mass="51792">MQKPQRRQRLSSKLKHRQRLHSSLLHPRRRLHVHPQHRRVHLHHQHGVRNPLGLLPAVQEQLYGGRHQAHQLLRVGATLLQLLLDHPVVDASAMERCINMNSTDLNRSQHQIVGFNYLRVAACIAIIVLHATYACGYQFQNSISLFNYSATSAVTNCMMWAVPCFIMITGALLLDPSREISIKKIYRKYLLRVFRALVIFVMVYRFFDMMISPSGITGRGVIQGIAQIFTGTSWKPLWYLYMLIGLYLLLPIYRKIAQACSELELKYFLGIYFIFLSIFPVLSGFGIYINFTIHIASIYPFYLFLGYAIRKQLIKLNQKMCVLLVVVCTILIVSFTSLRWINNIKSLTALWTYSSPVVIVASCAVFNIFLNIKNKAPDALHRFLLEFDSCSFGIYLIHIIFIKAFTQVLGFNPYIYGAAGFVGLIFIVLILSFVCTWILLKIAKLIKKGRN</sequence>
<comment type="subcellular location">
    <subcellularLocation>
        <location evidence="1">Cell membrane</location>
        <topology evidence="1">Multi-pass membrane protein</topology>
    </subcellularLocation>
</comment>
<dbReference type="GO" id="GO:0016413">
    <property type="term" value="F:O-acetyltransferase activity"/>
    <property type="evidence" value="ECO:0007669"/>
    <property type="project" value="TreeGrafter"/>
</dbReference>
<dbReference type="Proteomes" id="UP000473648">
    <property type="component" value="Unassembled WGS sequence"/>
</dbReference>
<keyword evidence="10" id="KW-1185">Reference proteome</keyword>
<gene>
    <name evidence="9" type="ORF">FRC53_09880</name>
</gene>
<keyword evidence="9" id="KW-0808">Transferase</keyword>
<dbReference type="PANTHER" id="PTHR40074:SF2">
    <property type="entry name" value="O-ACETYLTRANSFERASE WECH"/>
    <property type="match status" value="1"/>
</dbReference>
<feature type="transmembrane region" description="Helical" evidence="7">
    <location>
        <begin position="237"/>
        <end position="253"/>
    </location>
</feature>
<dbReference type="EMBL" id="VOGB01000005">
    <property type="protein sequence ID" value="MQM73700.1"/>
    <property type="molecule type" value="Genomic_DNA"/>
</dbReference>
<proteinExistence type="inferred from homology"/>
<dbReference type="GO" id="GO:0009246">
    <property type="term" value="P:enterobacterial common antigen biosynthetic process"/>
    <property type="evidence" value="ECO:0007669"/>
    <property type="project" value="TreeGrafter"/>
</dbReference>
<feature type="transmembrane region" description="Helical" evidence="7">
    <location>
        <begin position="414"/>
        <end position="440"/>
    </location>
</feature>
<keyword evidence="4 7" id="KW-0812">Transmembrane</keyword>
<evidence type="ECO:0000256" key="5">
    <source>
        <dbReference type="ARBA" id="ARBA00022989"/>
    </source>
</evidence>
<reference evidence="9" key="1">
    <citation type="journal article" date="2020" name="Appl. Environ. Microbiol.">
        <title>Medium-Chain Fatty Acid Synthesis by 'Candidatus Weimeria bifida' gen. nov., sp. nov., and 'Candidatus Pseudoramibacter fermentans' sp. nov.</title>
        <authorList>
            <person name="Scarborough M.J."/>
            <person name="Myers K.S."/>
            <person name="Donohue T.J."/>
            <person name="Noguera D.R."/>
        </authorList>
    </citation>
    <scope>NUCLEOTIDE SEQUENCE</scope>
    <source>
        <strain evidence="9">EUB1.1</strain>
    </source>
</reference>
<evidence type="ECO:0000256" key="2">
    <source>
        <dbReference type="ARBA" id="ARBA00007400"/>
    </source>
</evidence>
<keyword evidence="5 7" id="KW-1133">Transmembrane helix</keyword>
<feature type="transmembrane region" description="Helical" evidence="7">
    <location>
        <begin position="265"/>
        <end position="282"/>
    </location>
</feature>
<feature type="transmembrane region" description="Helical" evidence="7">
    <location>
        <begin position="384"/>
        <end position="402"/>
    </location>
</feature>
<feature type="transmembrane region" description="Helical" evidence="7">
    <location>
        <begin position="288"/>
        <end position="309"/>
    </location>
</feature>
<name>A0A6L5GVA1_9FIRM</name>
<evidence type="ECO:0000313" key="10">
    <source>
        <dbReference type="Proteomes" id="UP000473648"/>
    </source>
</evidence>
<evidence type="ECO:0000256" key="6">
    <source>
        <dbReference type="ARBA" id="ARBA00023136"/>
    </source>
</evidence>
<keyword evidence="3" id="KW-1003">Cell membrane</keyword>
<accession>A0A6L5GVA1</accession>
<dbReference type="InterPro" id="IPR002656">
    <property type="entry name" value="Acyl_transf_3_dom"/>
</dbReference>
<feature type="transmembrane region" description="Helical" evidence="7">
    <location>
        <begin position="353"/>
        <end position="372"/>
    </location>
</feature>
<feature type="transmembrane region" description="Helical" evidence="7">
    <location>
        <begin position="117"/>
        <end position="139"/>
    </location>
</feature>
<evidence type="ECO:0000256" key="1">
    <source>
        <dbReference type="ARBA" id="ARBA00004651"/>
    </source>
</evidence>
<feature type="domain" description="Acyltransferase 3" evidence="8">
    <location>
        <begin position="113"/>
        <end position="439"/>
    </location>
</feature>
<evidence type="ECO:0000313" key="9">
    <source>
        <dbReference type="EMBL" id="MQM73700.1"/>
    </source>
</evidence>
<feature type="transmembrane region" description="Helical" evidence="7">
    <location>
        <begin position="321"/>
        <end position="341"/>
    </location>
</feature>
<feature type="transmembrane region" description="Helical" evidence="7">
    <location>
        <begin position="159"/>
        <end position="177"/>
    </location>
</feature>
<dbReference type="Pfam" id="PF01757">
    <property type="entry name" value="Acyl_transf_3"/>
    <property type="match status" value="1"/>
</dbReference>